<feature type="binding site" evidence="6">
    <location>
        <position position="115"/>
    </location>
    <ligand>
        <name>Mg(2+)</name>
        <dbReference type="ChEBI" id="CHEBI:18420"/>
        <note>catalytic</note>
    </ligand>
</feature>
<comment type="caution">
    <text evidence="6">Lacks conserved residue(s) required for the propagation of feature annotation.</text>
</comment>
<dbReference type="InterPro" id="IPR011404">
    <property type="entry name" value="PPi-PFK"/>
</dbReference>
<dbReference type="GO" id="GO:0003872">
    <property type="term" value="F:6-phosphofructokinase activity"/>
    <property type="evidence" value="ECO:0007669"/>
    <property type="project" value="UniProtKB-UniRule"/>
</dbReference>
<keyword evidence="4 6" id="KW-0418">Kinase</keyword>
<dbReference type="HOGENOM" id="CLU_020655_1_1_9"/>
<evidence type="ECO:0000256" key="4">
    <source>
        <dbReference type="ARBA" id="ARBA00022777"/>
    </source>
</evidence>
<dbReference type="AlphaFoldDB" id="F6BJT9"/>
<dbReference type="EMBL" id="CP002739">
    <property type="protein sequence ID" value="AEF16996.1"/>
    <property type="molecule type" value="Genomic_DNA"/>
</dbReference>
<evidence type="ECO:0000256" key="3">
    <source>
        <dbReference type="ARBA" id="ARBA00022723"/>
    </source>
</evidence>
<feature type="binding site" evidence="6">
    <location>
        <begin position="189"/>
        <end position="191"/>
    </location>
    <ligand>
        <name>substrate</name>
    </ligand>
</feature>
<sequence length="409" mass="45776">MKSVKGNLLIAQSGGPTSVINASAYGAIKEFLSLGSGHKVYAGVYGIQGILEKRIIDIDTLNKNTIETLKYMPSSAFGSCRYKLKDYDENEEEYEKIINIFKKFNITYFLYIGGNDSMDTANKLSIYMNKIGYDANIIGVPKTIDNDLVETDHCPGFGSAAKYVTNIGIEIWSDINAYKKESIMIMEVMGRDAGWIAASTGILKSVIPDINQLIYLPEISFDKDKFLIDVEKAIKKNNKLLIVVSEGIKDENGEYINANKNEIDSFGHKQLGGAGRHLQNLIKENITKNVKLIELGVTQRCAIHCASKTDIEESEIVGRDSVKYVLAGYSGYMTALERSSNDKYNCVTKLVKLQDVCKRVKNVPLNWINEQKNSVKDAMIDYIQPLILGEINPFNENGLVKYTDINFFR</sequence>
<keyword evidence="2 6" id="KW-0808">Transferase</keyword>
<dbReference type="Gene3D" id="3.40.50.450">
    <property type="match status" value="1"/>
</dbReference>
<feature type="site" description="Important for catalytic activity and substrate specificity; stabilizes the transition state when the phosphoryl donor is PPi; prevents ATP from binding by mimicking the alpha-phosphate group of ATP" evidence="6">
    <location>
        <position position="116"/>
    </location>
</feature>
<organism evidence="8 9">
    <name type="scientific">Thermoanaerobacterium xylanolyticum (strain ATCC 49914 / DSM 7097 / LX-11)</name>
    <dbReference type="NCBI Taxonomy" id="858215"/>
    <lineage>
        <taxon>Bacteria</taxon>
        <taxon>Bacillati</taxon>
        <taxon>Bacillota</taxon>
        <taxon>Clostridia</taxon>
        <taxon>Thermoanaerobacterales</taxon>
        <taxon>Thermoanaerobacteraceae</taxon>
        <taxon>Thermoanaerobacterium</taxon>
    </lineage>
</organism>
<comment type="similarity">
    <text evidence="6">Belongs to the phosphofructokinase type A (PFKA) family. PPi-dependent PFK group II subfamily. Clade 'B2' sub-subfamily.</text>
</comment>
<feature type="binding site" evidence="6">
    <location>
        <position position="246"/>
    </location>
    <ligand>
        <name>substrate</name>
    </ligand>
</feature>
<comment type="cofactor">
    <cofactor evidence="1 6">
        <name>Mg(2+)</name>
        <dbReference type="ChEBI" id="CHEBI:18420"/>
    </cofactor>
</comment>
<dbReference type="InterPro" id="IPR035966">
    <property type="entry name" value="PKF_sf"/>
</dbReference>
<dbReference type="eggNOG" id="COG0205">
    <property type="taxonomic scope" value="Bacteria"/>
</dbReference>
<comment type="pathway">
    <text evidence="6">Carbohydrate degradation; glycolysis; D-glyceraldehyde 3-phosphate and glycerone phosphate from D-glucose: step 3/4.</text>
</comment>
<dbReference type="Proteomes" id="UP000007239">
    <property type="component" value="Chromosome"/>
</dbReference>
<dbReference type="Gene3D" id="3.40.50.460">
    <property type="entry name" value="Phosphofructokinase domain"/>
    <property type="match status" value="1"/>
</dbReference>
<comment type="subunit">
    <text evidence="6">Homodimer.</text>
</comment>
<feature type="site" description="Important for catalytic activity; stabilizes the transition state when the phosphoryl donor is PPi" evidence="6">
    <location>
        <position position="142"/>
    </location>
</feature>
<evidence type="ECO:0000313" key="9">
    <source>
        <dbReference type="Proteomes" id="UP000007239"/>
    </source>
</evidence>
<keyword evidence="5 6" id="KW-0460">Magnesium</keyword>
<comment type="function">
    <text evidence="6">Catalyzes the phosphorylation of D-fructose 6-phosphate, the first committing step of glycolysis. Uses inorganic phosphate (PPi) as phosphoryl donor instead of ATP like common ATP-dependent phosphofructokinases (ATP-PFKs), which renders the reaction reversible, and can thus function both in glycolysis and gluconeogenesis. Consistently, PPi-PFK can replace the enzymes of both the forward (ATP-PFK) and reverse (fructose-bisphosphatase (FBPase)) reactions.</text>
</comment>
<dbReference type="GO" id="GO:0046872">
    <property type="term" value="F:metal ion binding"/>
    <property type="evidence" value="ECO:0007669"/>
    <property type="project" value="UniProtKB-KW"/>
</dbReference>
<accession>F6BJT9</accession>
<dbReference type="GO" id="GO:0006002">
    <property type="term" value="P:fructose 6-phosphate metabolic process"/>
    <property type="evidence" value="ECO:0007669"/>
    <property type="project" value="InterPro"/>
</dbReference>
<dbReference type="NCBIfam" id="NF010675">
    <property type="entry name" value="PRK14072.1"/>
    <property type="match status" value="1"/>
</dbReference>
<dbReference type="KEGG" id="txy:Thexy_0959"/>
<feature type="active site" description="Proton acceptor" evidence="6">
    <location>
        <position position="145"/>
    </location>
</feature>
<feature type="binding site" evidence="6">
    <location>
        <position position="15"/>
    </location>
    <ligand>
        <name>diphosphate</name>
        <dbReference type="ChEBI" id="CHEBI:33019"/>
    </ligand>
</feature>
<dbReference type="Pfam" id="PF00365">
    <property type="entry name" value="PFK"/>
    <property type="match status" value="1"/>
</dbReference>
<dbReference type="RefSeq" id="WP_013787741.1">
    <property type="nucleotide sequence ID" value="NC_015555.1"/>
</dbReference>
<comment type="catalytic activity">
    <reaction evidence="6">
        <text>beta-D-fructose 6-phosphate + diphosphate = beta-D-fructose 1,6-bisphosphate + phosphate + H(+)</text>
        <dbReference type="Rhea" id="RHEA:13613"/>
        <dbReference type="ChEBI" id="CHEBI:15378"/>
        <dbReference type="ChEBI" id="CHEBI:32966"/>
        <dbReference type="ChEBI" id="CHEBI:33019"/>
        <dbReference type="ChEBI" id="CHEBI:43474"/>
        <dbReference type="ChEBI" id="CHEBI:57634"/>
        <dbReference type="EC" id="2.7.1.90"/>
    </reaction>
</comment>
<dbReference type="PANTHER" id="PTHR45770">
    <property type="entry name" value="ATP-DEPENDENT 6-PHOSPHOFRUCTOKINASE 1"/>
    <property type="match status" value="1"/>
</dbReference>
<name>F6BJT9_THEXL</name>
<keyword evidence="9" id="KW-1185">Reference proteome</keyword>
<dbReference type="InterPro" id="IPR022953">
    <property type="entry name" value="ATP_PFK"/>
</dbReference>
<evidence type="ECO:0000259" key="7">
    <source>
        <dbReference type="Pfam" id="PF00365"/>
    </source>
</evidence>
<keyword evidence="3 6" id="KW-0479">Metal-binding</keyword>
<evidence type="ECO:0000256" key="6">
    <source>
        <dbReference type="HAMAP-Rule" id="MF_01978"/>
    </source>
</evidence>
<evidence type="ECO:0000256" key="2">
    <source>
        <dbReference type="ARBA" id="ARBA00022679"/>
    </source>
</evidence>
<dbReference type="GO" id="GO:0047334">
    <property type="term" value="F:diphosphate-fructose-6-phosphate 1-phosphotransferase activity"/>
    <property type="evidence" value="ECO:0007669"/>
    <property type="project" value="UniProtKB-EC"/>
</dbReference>
<comment type="activity regulation">
    <text evidence="6">Non-allosteric.</text>
</comment>
<gene>
    <name evidence="6" type="primary">pfp</name>
    <name evidence="8" type="ordered locus">Thexy_0959</name>
</gene>
<keyword evidence="6" id="KW-0324">Glycolysis</keyword>
<reference evidence="8" key="1">
    <citation type="submission" date="2011-05" db="EMBL/GenBank/DDBJ databases">
        <title>Complete sequence of Thermoanaerobacterium xylanolyticum LX-11.</title>
        <authorList>
            <consortium name="US DOE Joint Genome Institute"/>
            <person name="Lucas S."/>
            <person name="Han J."/>
            <person name="Lapidus A."/>
            <person name="Cheng J.-F."/>
            <person name="Goodwin L."/>
            <person name="Pitluck S."/>
            <person name="Peters L."/>
            <person name="Mikhailova N."/>
            <person name="Lu M."/>
            <person name="Han C."/>
            <person name="Tapia R."/>
            <person name="Land M."/>
            <person name="Hauser L."/>
            <person name="Kyrpides N."/>
            <person name="Ivanova N."/>
            <person name="Pagani I."/>
            <person name="Hemme C."/>
            <person name="Woyke T."/>
        </authorList>
    </citation>
    <scope>NUCLEOTIDE SEQUENCE</scope>
    <source>
        <strain evidence="8">LX-11</strain>
    </source>
</reference>
<evidence type="ECO:0000313" key="8">
    <source>
        <dbReference type="EMBL" id="AEF16996.1"/>
    </source>
</evidence>
<protein>
    <recommendedName>
        <fullName evidence="6">Pyrophosphate--fructose 6-phosphate 1-phosphotransferase</fullName>
        <ecNumber evidence="6">2.7.1.90</ecNumber>
    </recommendedName>
    <alternativeName>
        <fullName evidence="6">6-phosphofructokinase, pyrophosphate dependent</fullName>
    </alternativeName>
    <alternativeName>
        <fullName evidence="6">PPi-dependent phosphofructokinase</fullName>
        <shortName evidence="6">PPi-PFK</shortName>
    </alternativeName>
    <alternativeName>
        <fullName evidence="6">Pyrophosphate-dependent 6-phosphofructose-1-kinase</fullName>
    </alternativeName>
</protein>
<dbReference type="InterPro" id="IPR050929">
    <property type="entry name" value="PFKA"/>
</dbReference>
<dbReference type="SUPFAM" id="SSF53784">
    <property type="entry name" value="Phosphofructokinase"/>
    <property type="match status" value="1"/>
</dbReference>
<dbReference type="HAMAP" id="MF_01978">
    <property type="entry name" value="Phosphofructokinase_II_B2"/>
    <property type="match status" value="1"/>
</dbReference>
<feature type="domain" description="Phosphofructokinase" evidence="7">
    <location>
        <begin position="8"/>
        <end position="302"/>
    </location>
</feature>
<dbReference type="EC" id="2.7.1.90" evidence="6"/>
<dbReference type="InterPro" id="IPR000023">
    <property type="entry name" value="Phosphofructokinase_dom"/>
</dbReference>
<dbReference type="STRING" id="858215.Thexy_0959"/>
<dbReference type="UniPathway" id="UPA00109">
    <property type="reaction ID" value="UER00182"/>
</dbReference>
<proteinExistence type="inferred from homology"/>
<feature type="binding site" evidence="6">
    <location>
        <begin position="143"/>
        <end position="145"/>
    </location>
    <ligand>
        <name>substrate</name>
    </ligand>
</feature>
<dbReference type="PIRSF" id="PIRSF036483">
    <property type="entry name" value="PFK_XF0274"/>
    <property type="match status" value="1"/>
</dbReference>
<comment type="subcellular location">
    <subcellularLocation>
        <location evidence="6">Cytoplasm</location>
    </subcellularLocation>
</comment>
<evidence type="ECO:0000256" key="5">
    <source>
        <dbReference type="ARBA" id="ARBA00022842"/>
    </source>
</evidence>
<evidence type="ECO:0000256" key="1">
    <source>
        <dbReference type="ARBA" id="ARBA00001946"/>
    </source>
</evidence>
<dbReference type="PRINTS" id="PR00476">
    <property type="entry name" value="PHFRCTKINASE"/>
</dbReference>
<dbReference type="GO" id="GO:0005737">
    <property type="term" value="C:cytoplasm"/>
    <property type="evidence" value="ECO:0007669"/>
    <property type="project" value="UniProtKB-SubCell"/>
</dbReference>
<keyword evidence="6" id="KW-0963">Cytoplasm</keyword>